<dbReference type="EMBL" id="BMXY01000001">
    <property type="protein sequence ID" value="GGZ60350.1"/>
    <property type="molecule type" value="Genomic_DNA"/>
</dbReference>
<dbReference type="PANTHER" id="PTHR19328:SF75">
    <property type="entry name" value="ALDOSE SUGAR DEHYDROGENASE YLII"/>
    <property type="match status" value="1"/>
</dbReference>
<sequence length="400" mass="43456">MPALRSLALAVLLASTGTAVAQQARVDTVAGPLRAEQLATLEFPWGLALLPDGRVLVTEKPGRLRIWTNGRLSAPVRGLPAVYHRDDHDQGGLLDVEADPDFARNGYVYFSYVEAADPQPAGQEETGEIRFGKDMDLTDNVVRGGVVARGRLVGDELRDVQVIWRQVPKTLGRGHFGGRILFAQDGTMYVTSSDRQRFDPAQHLQNNLGKIVRINRDGTVPRGNPDLGKGARGEIWSYGHRNVIAAAIDPANGNIWAFEMGPKGGDEVNLIKAGKNYGWPTVSNGDNYDGSVIPDHPSHPEFEAPLRSWTPVVSPSGALFYTGTLFPQWRGNLLVGGLSSKSIVRLQLDGTRIAAEERIDVKRRIRDLLQMPDGSLLVIEDAKAGALLRLQPDGASTAGR</sequence>
<dbReference type="RefSeq" id="WP_189447921.1">
    <property type="nucleotide sequence ID" value="NZ_BMXY01000001.1"/>
</dbReference>
<dbReference type="Pfam" id="PF07995">
    <property type="entry name" value="GSDH"/>
    <property type="match status" value="1"/>
</dbReference>
<feature type="chain" id="PRO_5045276383" evidence="1">
    <location>
        <begin position="22"/>
        <end position="400"/>
    </location>
</feature>
<reference evidence="4" key="1">
    <citation type="journal article" date="2019" name="Int. J. Syst. Evol. Microbiol.">
        <title>The Global Catalogue of Microorganisms (GCM) 10K type strain sequencing project: providing services to taxonomists for standard genome sequencing and annotation.</title>
        <authorList>
            <consortium name="The Broad Institute Genomics Platform"/>
            <consortium name="The Broad Institute Genome Sequencing Center for Infectious Disease"/>
            <person name="Wu L."/>
            <person name="Ma J."/>
        </authorList>
    </citation>
    <scope>NUCLEOTIDE SEQUENCE [LARGE SCALE GENOMIC DNA]</scope>
    <source>
        <strain evidence="4">KCTC 22558</strain>
    </source>
</reference>
<dbReference type="Gene3D" id="2.120.10.30">
    <property type="entry name" value="TolB, C-terminal domain"/>
    <property type="match status" value="1"/>
</dbReference>
<protein>
    <submittedName>
        <fullName evidence="3">Dehydrogenase</fullName>
    </submittedName>
</protein>
<dbReference type="SUPFAM" id="SSF50952">
    <property type="entry name" value="Soluble quinoprotein glucose dehydrogenase"/>
    <property type="match status" value="1"/>
</dbReference>
<evidence type="ECO:0000313" key="3">
    <source>
        <dbReference type="EMBL" id="GGZ60350.1"/>
    </source>
</evidence>
<organism evidence="3 4">
    <name type="scientific">Cognatilysobacter xinjiangensis</name>
    <dbReference type="NCBI Taxonomy" id="546892"/>
    <lineage>
        <taxon>Bacteria</taxon>
        <taxon>Pseudomonadati</taxon>
        <taxon>Pseudomonadota</taxon>
        <taxon>Gammaproteobacteria</taxon>
        <taxon>Lysobacterales</taxon>
        <taxon>Lysobacteraceae</taxon>
        <taxon>Cognatilysobacter</taxon>
    </lineage>
</organism>
<keyword evidence="1" id="KW-0732">Signal</keyword>
<dbReference type="InterPro" id="IPR011041">
    <property type="entry name" value="Quinoprot_gluc/sorb_DH_b-prop"/>
</dbReference>
<proteinExistence type="predicted"/>
<accession>A0ABQ3C2V3</accession>
<name>A0ABQ3C2V3_9GAMM</name>
<feature type="domain" description="Glucose/Sorbosone dehydrogenase" evidence="2">
    <location>
        <begin position="41"/>
        <end position="389"/>
    </location>
</feature>
<evidence type="ECO:0000259" key="2">
    <source>
        <dbReference type="Pfam" id="PF07995"/>
    </source>
</evidence>
<dbReference type="PANTHER" id="PTHR19328">
    <property type="entry name" value="HEDGEHOG-INTERACTING PROTEIN"/>
    <property type="match status" value="1"/>
</dbReference>
<evidence type="ECO:0000256" key="1">
    <source>
        <dbReference type="SAM" id="SignalP"/>
    </source>
</evidence>
<keyword evidence="4" id="KW-1185">Reference proteome</keyword>
<feature type="signal peptide" evidence="1">
    <location>
        <begin position="1"/>
        <end position="21"/>
    </location>
</feature>
<gene>
    <name evidence="3" type="ORF">GCM10008101_12740</name>
</gene>
<dbReference type="InterPro" id="IPR011042">
    <property type="entry name" value="6-blade_b-propeller_TolB-like"/>
</dbReference>
<evidence type="ECO:0000313" key="4">
    <source>
        <dbReference type="Proteomes" id="UP000643403"/>
    </source>
</evidence>
<dbReference type="InterPro" id="IPR012938">
    <property type="entry name" value="Glc/Sorbosone_DH"/>
</dbReference>
<comment type="caution">
    <text evidence="3">The sequence shown here is derived from an EMBL/GenBank/DDBJ whole genome shotgun (WGS) entry which is preliminary data.</text>
</comment>
<dbReference type="Proteomes" id="UP000643403">
    <property type="component" value="Unassembled WGS sequence"/>
</dbReference>